<dbReference type="InterPro" id="IPR012337">
    <property type="entry name" value="RNaseH-like_sf"/>
</dbReference>
<name>A0AA38L8E4_TAXCH</name>
<dbReference type="EMBL" id="JAHRHJ020000005">
    <property type="protein sequence ID" value="KAH9315321.1"/>
    <property type="molecule type" value="Genomic_DNA"/>
</dbReference>
<dbReference type="AlphaFoldDB" id="A0AA38L8E4"/>
<dbReference type="Proteomes" id="UP000824469">
    <property type="component" value="Unassembled WGS sequence"/>
</dbReference>
<accession>A0AA38L8E4</accession>
<reference evidence="1 2" key="1">
    <citation type="journal article" date="2021" name="Nat. Plants">
        <title>The Taxus genome provides insights into paclitaxel biosynthesis.</title>
        <authorList>
            <person name="Xiong X."/>
            <person name="Gou J."/>
            <person name="Liao Q."/>
            <person name="Li Y."/>
            <person name="Zhou Q."/>
            <person name="Bi G."/>
            <person name="Li C."/>
            <person name="Du R."/>
            <person name="Wang X."/>
            <person name="Sun T."/>
            <person name="Guo L."/>
            <person name="Liang H."/>
            <person name="Lu P."/>
            <person name="Wu Y."/>
            <person name="Zhang Z."/>
            <person name="Ro D.K."/>
            <person name="Shang Y."/>
            <person name="Huang S."/>
            <person name="Yan J."/>
        </authorList>
    </citation>
    <scope>NUCLEOTIDE SEQUENCE [LARGE SCALE GENOMIC DNA]</scope>
    <source>
        <strain evidence="1">Ta-2019</strain>
    </source>
</reference>
<evidence type="ECO:0000313" key="1">
    <source>
        <dbReference type="EMBL" id="KAH9315321.1"/>
    </source>
</evidence>
<dbReference type="SUPFAM" id="SSF53098">
    <property type="entry name" value="Ribonuclease H-like"/>
    <property type="match status" value="1"/>
</dbReference>
<feature type="non-terminal residue" evidence="1">
    <location>
        <position position="1"/>
    </location>
</feature>
<organism evidence="1 2">
    <name type="scientific">Taxus chinensis</name>
    <name type="common">Chinese yew</name>
    <name type="synonym">Taxus wallichiana var. chinensis</name>
    <dbReference type="NCBI Taxonomy" id="29808"/>
    <lineage>
        <taxon>Eukaryota</taxon>
        <taxon>Viridiplantae</taxon>
        <taxon>Streptophyta</taxon>
        <taxon>Embryophyta</taxon>
        <taxon>Tracheophyta</taxon>
        <taxon>Spermatophyta</taxon>
        <taxon>Pinopsida</taxon>
        <taxon>Pinidae</taxon>
        <taxon>Conifers II</taxon>
        <taxon>Cupressales</taxon>
        <taxon>Taxaceae</taxon>
        <taxon>Taxus</taxon>
    </lineage>
</organism>
<dbReference type="PANTHER" id="PTHR12873:SF0">
    <property type="entry name" value="TWINKLE MTDNA HELICASE"/>
    <property type="match status" value="1"/>
</dbReference>
<evidence type="ECO:0000313" key="2">
    <source>
        <dbReference type="Proteomes" id="UP000824469"/>
    </source>
</evidence>
<dbReference type="InterPro" id="IPR027032">
    <property type="entry name" value="Twinkle-like"/>
</dbReference>
<sequence>VEERGMARMQCLNMHTRALMILKGSSYKNLNASCICFRTFTSTVTLCIPGNGDSSNVYNQLDSLQMKLRMFNIIPQSYELGQYQRCLCPKCGGGSTKEKSLSVFIGAEGHHAMWTCHRAKCGWKDNTKSTLGPVCSTHLLDTTGLENGASNSAEVKAKDNFTEESLQLEQVSAENLKMMFSSDEWNASKWNRKQDGKDTKKKLFDNLFWKKTTEIVKVAEPLVKVLQLVDGEKLAMGYIYEAMDQAKEQIRAAYKDRLTKYGPIWEIIDNRWNNQFHQPVHATVYFLNRNIITELSLDK</sequence>
<protein>
    <submittedName>
        <fullName evidence="1">Uncharacterized protein</fullName>
    </submittedName>
</protein>
<dbReference type="GO" id="GO:0043139">
    <property type="term" value="F:5'-3' DNA helicase activity"/>
    <property type="evidence" value="ECO:0007669"/>
    <property type="project" value="InterPro"/>
</dbReference>
<dbReference type="PANTHER" id="PTHR12873">
    <property type="entry name" value="T7-LIKE MITOCHONDRIAL DNA HELICASE"/>
    <property type="match status" value="1"/>
</dbReference>
<gene>
    <name evidence="1" type="ORF">KI387_023948</name>
</gene>
<proteinExistence type="predicted"/>
<dbReference type="GO" id="GO:0003697">
    <property type="term" value="F:single-stranded DNA binding"/>
    <property type="evidence" value="ECO:0007669"/>
    <property type="project" value="InterPro"/>
</dbReference>
<keyword evidence="2" id="KW-1185">Reference proteome</keyword>
<comment type="caution">
    <text evidence="1">The sequence shown here is derived from an EMBL/GenBank/DDBJ whole genome shotgun (WGS) entry which is preliminary data.</text>
</comment>